<dbReference type="Pfam" id="PF00290">
    <property type="entry name" value="Trp_syntA"/>
    <property type="match status" value="1"/>
</dbReference>
<evidence type="ECO:0000256" key="6">
    <source>
        <dbReference type="ARBA" id="ARBA00023141"/>
    </source>
</evidence>
<dbReference type="PROSITE" id="PS00167">
    <property type="entry name" value="TRP_SYNTHASE_ALPHA"/>
    <property type="match status" value="1"/>
</dbReference>
<gene>
    <name evidence="9" type="ORF">METZ01_LOCUS337733</name>
</gene>
<dbReference type="NCBIfam" id="TIGR00262">
    <property type="entry name" value="trpA"/>
    <property type="match status" value="1"/>
</dbReference>
<organism evidence="9">
    <name type="scientific">marine metagenome</name>
    <dbReference type="NCBI Taxonomy" id="408172"/>
    <lineage>
        <taxon>unclassified sequences</taxon>
        <taxon>metagenomes</taxon>
        <taxon>ecological metagenomes</taxon>
    </lineage>
</organism>
<sequence>MTHLIVGYPSVEVNRQMLEIMAEVGIDLIELQMPFSEPVADGPTFVRANQAAIAAGLRLDDYFELMERSVSAYPFPHLMMGYYNTAFLMGHGEFCRRLREVGASGFILPDLPIEEYGDLFALSADSDLSPIQLMTPTNSSQRLEAIGERVSGFAYAVARRGVTGGRTEFDSGTFEFVARCRSATDLPLALGFGLRCGDDLRQLRGRVEVGIVGSALLEAWERGGAEGYRHLLLDLAGGRY</sequence>
<dbReference type="SUPFAM" id="SSF51366">
    <property type="entry name" value="Ribulose-phoshate binding barrel"/>
    <property type="match status" value="1"/>
</dbReference>
<keyword evidence="4" id="KW-0028">Amino-acid biosynthesis</keyword>
<dbReference type="InterPro" id="IPR011060">
    <property type="entry name" value="RibuloseP-bd_barrel"/>
</dbReference>
<protein>
    <recommendedName>
        <fullName evidence="3">tryptophan synthase</fullName>
        <ecNumber evidence="3">4.2.1.20</ecNumber>
    </recommendedName>
</protein>
<dbReference type="InterPro" id="IPR002028">
    <property type="entry name" value="Trp_synthase_suA"/>
</dbReference>
<dbReference type="GO" id="GO:0004834">
    <property type="term" value="F:tryptophan synthase activity"/>
    <property type="evidence" value="ECO:0007669"/>
    <property type="project" value="UniProtKB-EC"/>
</dbReference>
<evidence type="ECO:0000256" key="2">
    <source>
        <dbReference type="ARBA" id="ARBA00011270"/>
    </source>
</evidence>
<dbReference type="InterPro" id="IPR018204">
    <property type="entry name" value="Trp_synthase_alpha_AS"/>
</dbReference>
<dbReference type="GO" id="GO:0005829">
    <property type="term" value="C:cytosol"/>
    <property type="evidence" value="ECO:0007669"/>
    <property type="project" value="TreeGrafter"/>
</dbReference>
<evidence type="ECO:0000313" key="9">
    <source>
        <dbReference type="EMBL" id="SVC84879.1"/>
    </source>
</evidence>
<proteinExistence type="inferred from homology"/>
<comment type="catalytic activity">
    <reaction evidence="8">
        <text>(1S,2R)-1-C-(indol-3-yl)glycerol 3-phosphate + L-serine = D-glyceraldehyde 3-phosphate + L-tryptophan + H2O</text>
        <dbReference type="Rhea" id="RHEA:10532"/>
        <dbReference type="ChEBI" id="CHEBI:15377"/>
        <dbReference type="ChEBI" id="CHEBI:33384"/>
        <dbReference type="ChEBI" id="CHEBI:57912"/>
        <dbReference type="ChEBI" id="CHEBI:58866"/>
        <dbReference type="ChEBI" id="CHEBI:59776"/>
        <dbReference type="EC" id="4.2.1.20"/>
    </reaction>
</comment>
<dbReference type="UniPathway" id="UPA00035">
    <property type="reaction ID" value="UER00044"/>
</dbReference>
<reference evidence="9" key="1">
    <citation type="submission" date="2018-05" db="EMBL/GenBank/DDBJ databases">
        <authorList>
            <person name="Lanie J.A."/>
            <person name="Ng W.-L."/>
            <person name="Kazmierczak K.M."/>
            <person name="Andrzejewski T.M."/>
            <person name="Davidsen T.M."/>
            <person name="Wayne K.J."/>
            <person name="Tettelin H."/>
            <person name="Glass J.I."/>
            <person name="Rusch D."/>
            <person name="Podicherti R."/>
            <person name="Tsui H.-C.T."/>
            <person name="Winkler M.E."/>
        </authorList>
    </citation>
    <scope>NUCLEOTIDE SEQUENCE</scope>
</reference>
<evidence type="ECO:0000256" key="5">
    <source>
        <dbReference type="ARBA" id="ARBA00022822"/>
    </source>
</evidence>
<dbReference type="Gene3D" id="3.20.20.70">
    <property type="entry name" value="Aldolase class I"/>
    <property type="match status" value="1"/>
</dbReference>
<comment type="subunit">
    <text evidence="2">Tetramer of two alpha and two beta chains.</text>
</comment>
<dbReference type="EMBL" id="UINC01114521">
    <property type="protein sequence ID" value="SVC84879.1"/>
    <property type="molecule type" value="Genomic_DNA"/>
</dbReference>
<evidence type="ECO:0000256" key="7">
    <source>
        <dbReference type="ARBA" id="ARBA00023239"/>
    </source>
</evidence>
<keyword evidence="5" id="KW-0822">Tryptophan biosynthesis</keyword>
<dbReference type="HAMAP" id="MF_00131">
    <property type="entry name" value="Trp_synth_alpha"/>
    <property type="match status" value="1"/>
</dbReference>
<evidence type="ECO:0000256" key="3">
    <source>
        <dbReference type="ARBA" id="ARBA00012043"/>
    </source>
</evidence>
<dbReference type="PANTHER" id="PTHR43406:SF1">
    <property type="entry name" value="TRYPTOPHAN SYNTHASE ALPHA CHAIN, CHLOROPLASTIC"/>
    <property type="match status" value="1"/>
</dbReference>
<keyword evidence="7" id="KW-0456">Lyase</keyword>
<evidence type="ECO:0000256" key="1">
    <source>
        <dbReference type="ARBA" id="ARBA00004733"/>
    </source>
</evidence>
<name>A0A382QH76_9ZZZZ</name>
<evidence type="ECO:0000256" key="8">
    <source>
        <dbReference type="ARBA" id="ARBA00049047"/>
    </source>
</evidence>
<dbReference type="CDD" id="cd04724">
    <property type="entry name" value="Tryptophan_synthase_alpha"/>
    <property type="match status" value="1"/>
</dbReference>
<dbReference type="PANTHER" id="PTHR43406">
    <property type="entry name" value="TRYPTOPHAN SYNTHASE, ALPHA CHAIN"/>
    <property type="match status" value="1"/>
</dbReference>
<comment type="pathway">
    <text evidence="1">Amino-acid biosynthesis; L-tryptophan biosynthesis; L-tryptophan from chorismate: step 5/5.</text>
</comment>
<keyword evidence="6" id="KW-0057">Aromatic amino acid biosynthesis</keyword>
<dbReference type="EC" id="4.2.1.20" evidence="3"/>
<evidence type="ECO:0000256" key="4">
    <source>
        <dbReference type="ARBA" id="ARBA00022605"/>
    </source>
</evidence>
<accession>A0A382QH76</accession>
<dbReference type="InterPro" id="IPR013785">
    <property type="entry name" value="Aldolase_TIM"/>
</dbReference>
<dbReference type="AlphaFoldDB" id="A0A382QH76"/>